<dbReference type="SUPFAM" id="SSF46548">
    <property type="entry name" value="alpha-helical ferredoxin"/>
    <property type="match status" value="1"/>
</dbReference>
<dbReference type="Pfam" id="PF13183">
    <property type="entry name" value="Fer4_8"/>
    <property type="match status" value="1"/>
</dbReference>
<dbReference type="PANTHER" id="PTHR11748">
    <property type="entry name" value="D-LACTATE DEHYDROGENASE"/>
    <property type="match status" value="1"/>
</dbReference>
<dbReference type="InterPro" id="IPR016169">
    <property type="entry name" value="FAD-bd_PCMH_sub2"/>
</dbReference>
<dbReference type="SUPFAM" id="SSF55103">
    <property type="entry name" value="FAD-linked oxidases, C-terminal domain"/>
    <property type="match status" value="1"/>
</dbReference>
<dbReference type="GO" id="GO:0004458">
    <property type="term" value="F:D-lactate dehydrogenase (cytochrome) activity"/>
    <property type="evidence" value="ECO:0007669"/>
    <property type="project" value="TreeGrafter"/>
</dbReference>
<dbReference type="InterPro" id="IPR016164">
    <property type="entry name" value="FAD-linked_Oxase-like_C"/>
</dbReference>
<dbReference type="Gene3D" id="1.10.45.10">
    <property type="entry name" value="Vanillyl-alcohol Oxidase, Chain A, domain 4"/>
    <property type="match status" value="1"/>
</dbReference>
<evidence type="ECO:0000256" key="2">
    <source>
        <dbReference type="ARBA" id="ARBA00022630"/>
    </source>
</evidence>
<dbReference type="InterPro" id="IPR016166">
    <property type="entry name" value="FAD-bd_PCMH"/>
</dbReference>
<dbReference type="InterPro" id="IPR016171">
    <property type="entry name" value="Vanillyl_alc_oxidase_C-sub2"/>
</dbReference>
<gene>
    <name evidence="6" type="ORF">METZ01_LOCUS48072</name>
</gene>
<name>A0A381RW35_9ZZZZ</name>
<dbReference type="GO" id="GO:0008720">
    <property type="term" value="F:D-lactate dehydrogenase (NAD+) activity"/>
    <property type="evidence" value="ECO:0007669"/>
    <property type="project" value="TreeGrafter"/>
</dbReference>
<feature type="domain" description="FAD-binding PCMH-type" evidence="5">
    <location>
        <begin position="45"/>
        <end position="273"/>
    </location>
</feature>
<dbReference type="EMBL" id="UINC01002305">
    <property type="protein sequence ID" value="SUZ95218.1"/>
    <property type="molecule type" value="Genomic_DNA"/>
</dbReference>
<dbReference type="Pfam" id="PF01565">
    <property type="entry name" value="FAD_binding_4"/>
    <property type="match status" value="1"/>
</dbReference>
<feature type="non-terminal residue" evidence="6">
    <location>
        <position position="1"/>
    </location>
</feature>
<dbReference type="GO" id="GO:0071949">
    <property type="term" value="F:FAD binding"/>
    <property type="evidence" value="ECO:0007669"/>
    <property type="project" value="InterPro"/>
</dbReference>
<dbReference type="PANTHER" id="PTHR11748:SF119">
    <property type="entry name" value="D-2-HYDROXYGLUTARATE DEHYDROGENASE"/>
    <property type="match status" value="1"/>
</dbReference>
<evidence type="ECO:0000259" key="5">
    <source>
        <dbReference type="PROSITE" id="PS51387"/>
    </source>
</evidence>
<dbReference type="SUPFAM" id="SSF56176">
    <property type="entry name" value="FAD-binding/transporter-associated domain-like"/>
    <property type="match status" value="1"/>
</dbReference>
<dbReference type="PROSITE" id="PS51387">
    <property type="entry name" value="FAD_PCMH"/>
    <property type="match status" value="1"/>
</dbReference>
<comment type="cofactor">
    <cofactor evidence="1">
        <name>FAD</name>
        <dbReference type="ChEBI" id="CHEBI:57692"/>
    </cofactor>
</comment>
<dbReference type="InterPro" id="IPR006094">
    <property type="entry name" value="Oxid_FAD_bind_N"/>
</dbReference>
<evidence type="ECO:0000256" key="4">
    <source>
        <dbReference type="ARBA" id="ARBA00023002"/>
    </source>
</evidence>
<dbReference type="Gene3D" id="3.30.43.10">
    <property type="entry name" value="Uridine Diphospho-n-acetylenolpyruvylglucosamine Reductase, domain 2"/>
    <property type="match status" value="1"/>
</dbReference>
<keyword evidence="2" id="KW-0285">Flavoprotein</keyword>
<sequence>VLVTSNPKVNSSTKDLEADLTAAIRGEVRFDAVTRHMYSTDASIYQMEPIGVVIPIDADDVSAILEIASKNGVSVLPRGGGTALSGQTVNHAVVVDFSKYMFHVQEINKEEKWVRTQPGVTIDDLNRQLRSSGLFFTSDPSTSSRANIGGAVGNNSCGAHSIVYGKTVDHVKEMNVVLSDGTQTSFQQLSIESLESKRRSQSLEGQIYRQINEIAVNASDEVEKRFPKILRRVGGYNLDLIQNNHALNLAKLAVGSEGTLIAVTAAKLNIEPIPKFKGLSIFHFTDITSAMEATAAILEEQPDAVEHIGEMIISQARQSLGFSRNLSFLQGNPSDILVVEMTGESPAEVEAKLDRLEKKMQKGSRPYATTRLSSAQQQAEVWAMRQAGLGLMMNIPGSAKPLPFVEDTAVSPEKLPEYVKRFDEIVNRNGTTAGYYGHASVGCLHIRPVVDLKNDNGINTMERISDEISDLVLEFGGSLSGEHGDGIVRGAWADKMFGPELVEYFREVKIAFDPHGVMNPNKIFDTPSLTDNLRYGNKYTTFSPPVKLDWSTEGGFINAVEKCNGVGACRKVNAGAMCPSYQATREEMHSTRGRANTLRSVLSGSLPKETLHSKELFEVFSLCVECKSCKSECPSNVDMAKIKSEFLYGYNKKNGTPITSRFIGNIHSISAMTIPLAPIFNFVTGTAAFRFINEKLFGFDRRRKLPPLVTQTFESWFKKRATNTTGTRGNIVLFHDTFMNFNHPESGIGATRILEALGFNVQLADRKCCGRPMISKGLLDKAASNARHNVDVLYKHVQAGAKIVGCESSCIMTLKDEYPDLIPGNERAKSVADATVMLEELIGETLNDGNQQIDWNDKVVESTLQVHCHEQALTGTQAALKVMNMPPNYSTKLLEAGCCGMAGSFGFEKKHYDVSMKMGEDRLFPALRASSPEVSITVTGVSCRQQVEDGVGRPARFLSDILAEAID</sequence>
<evidence type="ECO:0000256" key="3">
    <source>
        <dbReference type="ARBA" id="ARBA00022827"/>
    </source>
</evidence>
<keyword evidence="3" id="KW-0274">FAD</keyword>
<dbReference type="AlphaFoldDB" id="A0A381RW35"/>
<dbReference type="Gene3D" id="3.30.465.10">
    <property type="match status" value="1"/>
</dbReference>
<dbReference type="InterPro" id="IPR004017">
    <property type="entry name" value="Cys_rich_dom"/>
</dbReference>
<dbReference type="Pfam" id="PF02754">
    <property type="entry name" value="CCG"/>
    <property type="match status" value="1"/>
</dbReference>
<dbReference type="InterPro" id="IPR036318">
    <property type="entry name" value="FAD-bd_PCMH-like_sf"/>
</dbReference>
<dbReference type="GO" id="GO:1903457">
    <property type="term" value="P:lactate catabolic process"/>
    <property type="evidence" value="ECO:0007669"/>
    <property type="project" value="TreeGrafter"/>
</dbReference>
<organism evidence="6">
    <name type="scientific">marine metagenome</name>
    <dbReference type="NCBI Taxonomy" id="408172"/>
    <lineage>
        <taxon>unclassified sequences</taxon>
        <taxon>metagenomes</taxon>
        <taxon>ecological metagenomes</taxon>
    </lineage>
</organism>
<dbReference type="InterPro" id="IPR017896">
    <property type="entry name" value="4Fe4S_Fe-S-bd"/>
</dbReference>
<proteinExistence type="predicted"/>
<dbReference type="PROSITE" id="PS00198">
    <property type="entry name" value="4FE4S_FER_1"/>
    <property type="match status" value="1"/>
</dbReference>
<evidence type="ECO:0000256" key="1">
    <source>
        <dbReference type="ARBA" id="ARBA00001974"/>
    </source>
</evidence>
<dbReference type="InterPro" id="IPR017900">
    <property type="entry name" value="4Fe4S_Fe_S_CS"/>
</dbReference>
<accession>A0A381RW35</accession>
<dbReference type="InterPro" id="IPR016167">
    <property type="entry name" value="FAD-bd_PCMH_sub1"/>
</dbReference>
<reference evidence="6" key="1">
    <citation type="submission" date="2018-05" db="EMBL/GenBank/DDBJ databases">
        <authorList>
            <person name="Lanie J.A."/>
            <person name="Ng W.-L."/>
            <person name="Kazmierczak K.M."/>
            <person name="Andrzejewski T.M."/>
            <person name="Davidsen T.M."/>
            <person name="Wayne K.J."/>
            <person name="Tettelin H."/>
            <person name="Glass J.I."/>
            <person name="Rusch D."/>
            <person name="Podicherti R."/>
            <person name="Tsui H.-C.T."/>
            <person name="Winkler M.E."/>
        </authorList>
    </citation>
    <scope>NUCLEOTIDE SEQUENCE</scope>
</reference>
<dbReference type="Gene3D" id="3.30.70.2740">
    <property type="match status" value="1"/>
</dbReference>
<evidence type="ECO:0000313" key="6">
    <source>
        <dbReference type="EMBL" id="SUZ95218.1"/>
    </source>
</evidence>
<dbReference type="Pfam" id="PF02913">
    <property type="entry name" value="FAD-oxidase_C"/>
    <property type="match status" value="1"/>
</dbReference>
<keyword evidence="4" id="KW-0560">Oxidoreductase</keyword>
<dbReference type="InterPro" id="IPR004113">
    <property type="entry name" value="FAD-bd_oxidored_4_C"/>
</dbReference>
<protein>
    <recommendedName>
        <fullName evidence="5">FAD-binding PCMH-type domain-containing protein</fullName>
    </recommendedName>
</protein>